<dbReference type="FunFam" id="1.25.10.10:FF:001136">
    <property type="entry name" value="Beta-catenin-like protein 1"/>
    <property type="match status" value="1"/>
</dbReference>
<dbReference type="GO" id="GO:0005681">
    <property type="term" value="C:spliceosomal complex"/>
    <property type="evidence" value="ECO:0007669"/>
    <property type="project" value="TreeGrafter"/>
</dbReference>
<name>A0A6F9DAZ4_9ASCI</name>
<proteinExistence type="evidence at transcript level"/>
<dbReference type="PANTHER" id="PTHR14978">
    <property type="entry name" value="BETA-CATENIN-LIKE PROTEIN 1 NUCLEAR ASSOCIATED PROTEIN"/>
    <property type="match status" value="1"/>
</dbReference>
<dbReference type="InterPro" id="IPR011989">
    <property type="entry name" value="ARM-like"/>
</dbReference>
<dbReference type="AlphaFoldDB" id="A0A6F9DAZ4"/>
<comment type="subunit">
    <text evidence="7">Component of the PRP19-CDC5L splicing complex composed of a core complex comprising a homotetramer of PRPF19, CDC5L, PLRG1 and BCAS2, and at least three less stably associated proteins CTNNBL1, CWC15 and HSPA8. Interacts directly with CWC15 and CDC5L in the complex. Interacts with AICDA; the interaction is important for the antibody diversification activity of AICDA. Interacts with PRPF31 (via its NLS). Interacts (via its N-terminal NLS) with KPNA1 and KPNA2.</text>
</comment>
<evidence type="ECO:0000256" key="6">
    <source>
        <dbReference type="ARBA" id="ARBA00058456"/>
    </source>
</evidence>
<evidence type="ECO:0000256" key="5">
    <source>
        <dbReference type="ARBA" id="ARBA00023242"/>
    </source>
</evidence>
<keyword evidence="3" id="KW-0677">Repeat</keyword>
<evidence type="ECO:0000256" key="4">
    <source>
        <dbReference type="ARBA" id="ARBA00023054"/>
    </source>
</evidence>
<dbReference type="SUPFAM" id="SSF48371">
    <property type="entry name" value="ARM repeat"/>
    <property type="match status" value="1"/>
</dbReference>
<evidence type="ECO:0000259" key="11">
    <source>
        <dbReference type="SMART" id="SM01156"/>
    </source>
</evidence>
<accession>A0A6F9DAZ4</accession>
<dbReference type="InterPro" id="IPR013180">
    <property type="entry name" value="CTNNBL1_N"/>
</dbReference>
<evidence type="ECO:0000256" key="3">
    <source>
        <dbReference type="ARBA" id="ARBA00022737"/>
    </source>
</evidence>
<evidence type="ECO:0000256" key="1">
    <source>
        <dbReference type="ARBA" id="ARBA00004123"/>
    </source>
</evidence>
<sequence length="615" mass="70363">MDVGELLSFKPVVNAKRDLEEAPEKPRKVQKQNKYADKSMESDLDTFFGNAKQKVAGENRHKKKGRLQIEKISGEKKVRHQKPETVENPTSSQEEEQNVNEETEEERQMKLLEMWEEKVQQKAGEGADIEEYDDQKVKKLILSFEKKVFRNQEMRIKFPDNPERFMESELDLNDVITEMKTLATMPEQYHYLVELRSVSSLLALLNHANTDISIAVVDLLQELTDVDTITENEEGAEVLIDALMDDQAGALVVQNLERLDESVKEEANGVYNSLSVVENMLEVKPTLGPAFAQQGLLAWLLKRIKAKMPFDSNKLYSSEILSILLQDHDENRQQMGELDGIDILLQQLANFKRHDPKGAEEIEYMENLFNCLCSALLLAANRDRFLNGEGLQLMNLMLREKKMSRNSALKVLDHAMSGKEGANNCSKFVDILGLRTLFPIFMRPPKKNKKIGSSTKDYEEHSVSIVASMLHNLKGSQRQRLIAKFSEGDFAKVDRLLELHFKYYNRIQAVDNRLDIEKARLQQQGEEVDDLEEEFYLRRLESGLFTLQQTDYIIVDICASGTPQVKQRVLQILNLRGGSVKSIRSIIREYAGNMGNDNDSAESDQQRIIALADKF</sequence>
<feature type="compositionally biased region" description="Acidic residues" evidence="10">
    <location>
        <begin position="93"/>
        <end position="105"/>
    </location>
</feature>
<evidence type="ECO:0000256" key="2">
    <source>
        <dbReference type="ARBA" id="ARBA00022553"/>
    </source>
</evidence>
<keyword evidence="4" id="KW-0175">Coiled coil</keyword>
<evidence type="ECO:0000256" key="7">
    <source>
        <dbReference type="ARBA" id="ARBA00061776"/>
    </source>
</evidence>
<evidence type="ECO:0000256" key="9">
    <source>
        <dbReference type="ARBA" id="ARBA00083862"/>
    </source>
</evidence>
<evidence type="ECO:0000256" key="8">
    <source>
        <dbReference type="ARBA" id="ARBA00070106"/>
    </source>
</evidence>
<organism evidence="12">
    <name type="scientific">Phallusia mammillata</name>
    <dbReference type="NCBI Taxonomy" id="59560"/>
    <lineage>
        <taxon>Eukaryota</taxon>
        <taxon>Metazoa</taxon>
        <taxon>Chordata</taxon>
        <taxon>Tunicata</taxon>
        <taxon>Ascidiacea</taxon>
        <taxon>Phlebobranchia</taxon>
        <taxon>Ascidiidae</taxon>
        <taxon>Phallusia</taxon>
    </lineage>
</organism>
<protein>
    <recommendedName>
        <fullName evidence="8">Beta-catenin-like protein 1</fullName>
    </recommendedName>
    <alternativeName>
        <fullName evidence="9">Nuclear-associated protein</fullName>
    </alternativeName>
</protein>
<evidence type="ECO:0000256" key="10">
    <source>
        <dbReference type="SAM" id="MobiDB-lite"/>
    </source>
</evidence>
<dbReference type="EMBL" id="LR784223">
    <property type="protein sequence ID" value="CAB3234362.1"/>
    <property type="molecule type" value="mRNA"/>
</dbReference>
<dbReference type="Pfam" id="PF08216">
    <property type="entry name" value="CTNNBL"/>
    <property type="match status" value="1"/>
</dbReference>
<dbReference type="InterPro" id="IPR016024">
    <property type="entry name" value="ARM-type_fold"/>
</dbReference>
<gene>
    <name evidence="12" type="primary">Ctnnbl1</name>
</gene>
<feature type="region of interest" description="Disordered" evidence="10">
    <location>
        <begin position="1"/>
        <end position="106"/>
    </location>
</feature>
<dbReference type="PANTHER" id="PTHR14978:SF0">
    <property type="entry name" value="BETA-CATENIN-LIKE PROTEIN 1"/>
    <property type="match status" value="1"/>
</dbReference>
<dbReference type="Gene3D" id="1.25.10.10">
    <property type="entry name" value="Leucine-rich Repeat Variant"/>
    <property type="match status" value="1"/>
</dbReference>
<evidence type="ECO:0000313" key="12">
    <source>
        <dbReference type="EMBL" id="CAB3234362.1"/>
    </source>
</evidence>
<reference evidence="12" key="1">
    <citation type="submission" date="2020-04" db="EMBL/GenBank/DDBJ databases">
        <authorList>
            <person name="Neveu A P."/>
        </authorList>
    </citation>
    <scope>NUCLEOTIDE SEQUENCE</scope>
    <source>
        <tissue evidence="12">Whole embryo</tissue>
    </source>
</reference>
<dbReference type="InterPro" id="IPR039678">
    <property type="entry name" value="CTNNBL1"/>
</dbReference>
<dbReference type="SMART" id="SM01156">
    <property type="entry name" value="DUF1716"/>
    <property type="match status" value="1"/>
</dbReference>
<dbReference type="GO" id="GO:0010467">
    <property type="term" value="P:gene expression"/>
    <property type="evidence" value="ECO:0007669"/>
    <property type="project" value="UniProtKB-ARBA"/>
</dbReference>
<feature type="compositionally biased region" description="Basic and acidic residues" evidence="10">
    <location>
        <begin position="15"/>
        <end position="27"/>
    </location>
</feature>
<feature type="compositionally biased region" description="Basic and acidic residues" evidence="10">
    <location>
        <begin position="67"/>
        <end position="85"/>
    </location>
</feature>
<keyword evidence="2" id="KW-0597">Phosphoprotein</keyword>
<feature type="domain" description="Beta-catenin-like protein 1 N-terminal" evidence="11">
    <location>
        <begin position="104"/>
        <end position="217"/>
    </location>
</feature>
<keyword evidence="5" id="KW-0539">Nucleus</keyword>
<comment type="function">
    <text evidence="6">Component of the PRP19-CDC5L complex that forms an integral part of the spliceosome and is required for activating pre-mRNA splicing. Participates in AID/AICDA-mediated somatic hypermutation (SHM) and class-switch recombination (CSR), 2 processes resulting in the production of high-affinity, mutated isotype-switched antibodies.</text>
</comment>
<comment type="subcellular location">
    <subcellularLocation>
        <location evidence="1">Nucleus</location>
    </subcellularLocation>
</comment>